<dbReference type="PANTHER" id="PTHR33273">
    <property type="entry name" value="DOMAIN-CONTAINING PROTEIN, PUTATIVE-RELATED"/>
    <property type="match status" value="1"/>
</dbReference>
<dbReference type="SUPFAM" id="SSF56219">
    <property type="entry name" value="DNase I-like"/>
    <property type="match status" value="1"/>
</dbReference>
<dbReference type="Pfam" id="PF14529">
    <property type="entry name" value="Exo_endo_phos_2"/>
    <property type="match status" value="1"/>
</dbReference>
<evidence type="ECO:0000256" key="1">
    <source>
        <dbReference type="SAM" id="MobiDB-lite"/>
    </source>
</evidence>
<evidence type="ECO:0000313" key="3">
    <source>
        <dbReference type="EMBL" id="KAK2575333.1"/>
    </source>
</evidence>
<dbReference type="EMBL" id="JAIFRP010004444">
    <property type="protein sequence ID" value="KAK2575333.1"/>
    <property type="molecule type" value="Genomic_DNA"/>
</dbReference>
<dbReference type="AlphaFoldDB" id="A0AAD9R9K0"/>
<dbReference type="Gene3D" id="3.60.10.10">
    <property type="entry name" value="Endonuclease/exonuclease/phosphatase"/>
    <property type="match status" value="1"/>
</dbReference>
<name>A0AAD9R9K0_9HYME</name>
<reference evidence="3" key="2">
    <citation type="journal article" date="2023" name="Commun. Biol.">
        <title>Intrasexual cuticular hydrocarbon dimorphism in a wasp sheds light on hydrocarbon biosynthesis genes in Hymenoptera.</title>
        <authorList>
            <person name="Moris V.C."/>
            <person name="Podsiadlowski L."/>
            <person name="Martin S."/>
            <person name="Oeyen J.P."/>
            <person name="Donath A."/>
            <person name="Petersen M."/>
            <person name="Wilbrandt J."/>
            <person name="Misof B."/>
            <person name="Liedtke D."/>
            <person name="Thamm M."/>
            <person name="Scheiner R."/>
            <person name="Schmitt T."/>
            <person name="Niehuis O."/>
        </authorList>
    </citation>
    <scope>NUCLEOTIDE SEQUENCE</scope>
    <source>
        <strain evidence="3">GBR_01_08_01A</strain>
    </source>
</reference>
<feature type="compositionally biased region" description="Polar residues" evidence="1">
    <location>
        <begin position="49"/>
        <end position="58"/>
    </location>
</feature>
<reference evidence="3" key="1">
    <citation type="submission" date="2021-08" db="EMBL/GenBank/DDBJ databases">
        <authorList>
            <person name="Misof B."/>
            <person name="Oliver O."/>
            <person name="Podsiadlowski L."/>
            <person name="Donath A."/>
            <person name="Peters R."/>
            <person name="Mayer C."/>
            <person name="Rust J."/>
            <person name="Gunkel S."/>
            <person name="Lesny P."/>
            <person name="Martin S."/>
            <person name="Oeyen J.P."/>
            <person name="Petersen M."/>
            <person name="Panagiotis P."/>
            <person name="Wilbrandt J."/>
            <person name="Tanja T."/>
        </authorList>
    </citation>
    <scope>NUCLEOTIDE SEQUENCE</scope>
    <source>
        <strain evidence="3">GBR_01_08_01A</strain>
        <tissue evidence="3">Thorax + abdomen</tissue>
    </source>
</reference>
<evidence type="ECO:0000313" key="4">
    <source>
        <dbReference type="Proteomes" id="UP001258017"/>
    </source>
</evidence>
<dbReference type="Proteomes" id="UP001258017">
    <property type="component" value="Unassembled WGS sequence"/>
</dbReference>
<gene>
    <name evidence="3" type="ORF">KPH14_012899</name>
</gene>
<feature type="compositionally biased region" description="Basic residues" evidence="1">
    <location>
        <begin position="33"/>
        <end position="42"/>
    </location>
</feature>
<dbReference type="InterPro" id="IPR036691">
    <property type="entry name" value="Endo/exonu/phosph_ase_sf"/>
</dbReference>
<dbReference type="InterPro" id="IPR005135">
    <property type="entry name" value="Endo/exonuclease/phosphatase"/>
</dbReference>
<protein>
    <recommendedName>
        <fullName evidence="2">Endonuclease/exonuclease/phosphatase domain-containing protein</fullName>
    </recommendedName>
</protein>
<proteinExistence type="predicted"/>
<dbReference type="PANTHER" id="PTHR33273:SF2">
    <property type="entry name" value="ENDONUCLEASE_EXONUCLEASE_PHOSPHATASE DOMAIN-CONTAINING PROTEIN"/>
    <property type="match status" value="1"/>
</dbReference>
<feature type="domain" description="Endonuclease/exonuclease/phosphatase" evidence="2">
    <location>
        <begin position="458"/>
        <end position="575"/>
    </location>
</feature>
<dbReference type="GO" id="GO:0003824">
    <property type="term" value="F:catalytic activity"/>
    <property type="evidence" value="ECO:0007669"/>
    <property type="project" value="InterPro"/>
</dbReference>
<keyword evidence="4" id="KW-1185">Reference proteome</keyword>
<feature type="region of interest" description="Disordered" evidence="1">
    <location>
        <begin position="1"/>
        <end position="63"/>
    </location>
</feature>
<sequence>MILDEDEQNRQVSLLSRSREDSLSSCTDDNPHRGKVKRRRVRSREMENDNGNENSNGQDVDPLNCVRKERENLERFLFNDINKISKPAIKNILSMWMNLENKVQELVIENSKLKTQLNCNELYLPEQRSYAQVLGSVSSSGVVPGSPVKSATKKEKPKSEILIIKPVEKEDKRTVDELKSGTLKKLEHLRNKLKINNVRQTRQKGLLMEVNSKEDINLIKNANLGDIGLKAEEPRRLKPSLIIYDVEKDLTVEELKLDLVEKNIIFKDENSKLDVMGKIDFVHKFPNKTGRLNWIVNLPGTIYKELISKGYGHIAKNCSSLDPLCEYCGKNDHCSNDCANKEKPTCINCFRSKRKETTHSNRVDLKVGQINGQRSAAVAAELDEIIRNEKIDILCVQEPYVYKEKVKGYSDQVILQPQTNYPWVAIIVANKEIEAFQILYEQSEHIMTIEFNYRNSKFYIINAYCQYSHPIYPFIQSIEKIIRKLITKKIIITADVNANSVLWYSDTTNERGRLVEELIVSNCLYIANQYCDTRTFSNQMGTSNIDVTLASNNVIANIIRWKVENLCTLSDHNLITFRYSDVLPSHISPITRSSYYKIRNTKLDKFLDKFNEIFNQEYLKYLELLKPDRLINKVSSKLHGICGMTIPKIRKSVRSVPWWNNELSKTREETFKVKKELARARRLKITADIENLIIKYRIARNKLTAQIRKAKKNSWRNYVTEKGNTEPWGVIYKIIKDKSRSAQVMTSIFSENQELTLTLEETVQTLLITMVPVDDCRTEEEVHRAVKEENSNYRNYNLEPEISIDEIEHAVVKSKDKKAPGIDRIRVLSEEMENS</sequence>
<comment type="caution">
    <text evidence="3">The sequence shown here is derived from an EMBL/GenBank/DDBJ whole genome shotgun (WGS) entry which is preliminary data.</text>
</comment>
<organism evidence="3 4">
    <name type="scientific">Odynerus spinipes</name>
    <dbReference type="NCBI Taxonomy" id="1348599"/>
    <lineage>
        <taxon>Eukaryota</taxon>
        <taxon>Metazoa</taxon>
        <taxon>Ecdysozoa</taxon>
        <taxon>Arthropoda</taxon>
        <taxon>Hexapoda</taxon>
        <taxon>Insecta</taxon>
        <taxon>Pterygota</taxon>
        <taxon>Neoptera</taxon>
        <taxon>Endopterygota</taxon>
        <taxon>Hymenoptera</taxon>
        <taxon>Apocrita</taxon>
        <taxon>Aculeata</taxon>
        <taxon>Vespoidea</taxon>
        <taxon>Vespidae</taxon>
        <taxon>Eumeninae</taxon>
        <taxon>Odynerus</taxon>
    </lineage>
</organism>
<accession>A0AAD9R9K0</accession>
<evidence type="ECO:0000259" key="2">
    <source>
        <dbReference type="Pfam" id="PF14529"/>
    </source>
</evidence>